<evidence type="ECO:0000256" key="4">
    <source>
        <dbReference type="ARBA" id="ARBA00022989"/>
    </source>
</evidence>
<feature type="transmembrane region" description="Helical" evidence="6">
    <location>
        <begin position="33"/>
        <end position="57"/>
    </location>
</feature>
<protein>
    <submittedName>
        <fullName evidence="8">PspC domain-containing protein</fullName>
    </submittedName>
</protein>
<reference evidence="8 9" key="1">
    <citation type="submission" date="2024-09" db="EMBL/GenBank/DDBJ databases">
        <authorList>
            <person name="Sun Q."/>
            <person name="Mori K."/>
        </authorList>
    </citation>
    <scope>NUCLEOTIDE SEQUENCE [LARGE SCALE GENOMIC DNA]</scope>
    <source>
        <strain evidence="8 9">CCM 7759</strain>
    </source>
</reference>
<dbReference type="InterPro" id="IPR007168">
    <property type="entry name" value="Phageshock_PspC_N"/>
</dbReference>
<evidence type="ECO:0000259" key="7">
    <source>
        <dbReference type="Pfam" id="PF04024"/>
    </source>
</evidence>
<evidence type="ECO:0000313" key="8">
    <source>
        <dbReference type="EMBL" id="MFC0213712.1"/>
    </source>
</evidence>
<comment type="caution">
    <text evidence="8">The sequence shown here is derived from an EMBL/GenBank/DDBJ whole genome shotgun (WGS) entry which is preliminary data.</text>
</comment>
<keyword evidence="2" id="KW-1003">Cell membrane</keyword>
<name>A0ABV6DM57_9BACL</name>
<organism evidence="8 9">
    <name type="scientific">Paenibacillus chartarius</name>
    <dbReference type="NCBI Taxonomy" id="747481"/>
    <lineage>
        <taxon>Bacteria</taxon>
        <taxon>Bacillati</taxon>
        <taxon>Bacillota</taxon>
        <taxon>Bacilli</taxon>
        <taxon>Bacillales</taxon>
        <taxon>Paenibacillaceae</taxon>
        <taxon>Paenibacillus</taxon>
    </lineage>
</organism>
<dbReference type="EMBL" id="JBHLWN010000060">
    <property type="protein sequence ID" value="MFC0213712.1"/>
    <property type="molecule type" value="Genomic_DNA"/>
</dbReference>
<comment type="subcellular location">
    <subcellularLocation>
        <location evidence="1">Cell membrane</location>
        <topology evidence="1">Single-pass membrane protein</topology>
    </subcellularLocation>
</comment>
<accession>A0ABV6DM57</accession>
<evidence type="ECO:0000256" key="3">
    <source>
        <dbReference type="ARBA" id="ARBA00022692"/>
    </source>
</evidence>
<sequence length="63" mass="7005">MNRLYRSAYNRRLTGLCGGLAERFGLNATLLRLLLVIATLFTGGSLILLYALSSWIVPKQYTA</sequence>
<evidence type="ECO:0000256" key="2">
    <source>
        <dbReference type="ARBA" id="ARBA00022475"/>
    </source>
</evidence>
<dbReference type="Pfam" id="PF04024">
    <property type="entry name" value="PspC"/>
    <property type="match status" value="1"/>
</dbReference>
<evidence type="ECO:0000256" key="1">
    <source>
        <dbReference type="ARBA" id="ARBA00004162"/>
    </source>
</evidence>
<keyword evidence="5 6" id="KW-0472">Membrane</keyword>
<dbReference type="Proteomes" id="UP001589776">
    <property type="component" value="Unassembled WGS sequence"/>
</dbReference>
<keyword evidence="3 6" id="KW-0812">Transmembrane</keyword>
<feature type="domain" description="Phage shock protein PspC N-terminal" evidence="7">
    <location>
        <begin position="3"/>
        <end position="59"/>
    </location>
</feature>
<proteinExistence type="predicted"/>
<evidence type="ECO:0000313" key="9">
    <source>
        <dbReference type="Proteomes" id="UP001589776"/>
    </source>
</evidence>
<keyword evidence="4 6" id="KW-1133">Transmembrane helix</keyword>
<keyword evidence="9" id="KW-1185">Reference proteome</keyword>
<dbReference type="PANTHER" id="PTHR33885:SF3">
    <property type="entry name" value="PHAGE SHOCK PROTEIN C"/>
    <property type="match status" value="1"/>
</dbReference>
<dbReference type="InterPro" id="IPR052027">
    <property type="entry name" value="PspC"/>
</dbReference>
<evidence type="ECO:0000256" key="5">
    <source>
        <dbReference type="ARBA" id="ARBA00023136"/>
    </source>
</evidence>
<dbReference type="RefSeq" id="WP_377471036.1">
    <property type="nucleotide sequence ID" value="NZ_JBHLWN010000060.1"/>
</dbReference>
<evidence type="ECO:0000256" key="6">
    <source>
        <dbReference type="SAM" id="Phobius"/>
    </source>
</evidence>
<dbReference type="PANTHER" id="PTHR33885">
    <property type="entry name" value="PHAGE SHOCK PROTEIN C"/>
    <property type="match status" value="1"/>
</dbReference>
<gene>
    <name evidence="8" type="ORF">ACFFK0_14805</name>
</gene>